<dbReference type="InterPro" id="IPR001199">
    <property type="entry name" value="Cyt_B5-like_heme/steroid-bd"/>
</dbReference>
<dbReference type="PANTHER" id="PTHR19359">
    <property type="entry name" value="CYTOCHROME B5"/>
    <property type="match status" value="1"/>
</dbReference>
<dbReference type="InterPro" id="IPR036400">
    <property type="entry name" value="Cyt_B5-like_heme/steroid_sf"/>
</dbReference>
<keyword evidence="14" id="KW-1133">Transmembrane helix</keyword>
<evidence type="ECO:0000256" key="10">
    <source>
        <dbReference type="ARBA" id="ARBA00023136"/>
    </source>
</evidence>
<keyword evidence="10 14" id="KW-0472">Membrane</keyword>
<dbReference type="InterPro" id="IPR050668">
    <property type="entry name" value="Cytochrome_b5"/>
</dbReference>
<dbReference type="PRINTS" id="PR00363">
    <property type="entry name" value="CYTOCHROMEB5"/>
</dbReference>
<comment type="caution">
    <text evidence="16">The sequence shown here is derived from an EMBL/GenBank/DDBJ whole genome shotgun (WGS) entry which is preliminary data.</text>
</comment>
<evidence type="ECO:0000256" key="12">
    <source>
        <dbReference type="ARBA" id="ARBA00038168"/>
    </source>
</evidence>
<keyword evidence="9 14" id="KW-0408">Iron</keyword>
<keyword evidence="5 14" id="KW-0479">Metal-binding</keyword>
<evidence type="ECO:0000256" key="7">
    <source>
        <dbReference type="ARBA" id="ARBA00022848"/>
    </source>
</evidence>
<gene>
    <name evidence="16" type="ORF">JYU34_003959</name>
</gene>
<keyword evidence="3 14" id="KW-0349">Heme</keyword>
<dbReference type="PROSITE" id="PS50255">
    <property type="entry name" value="CYTOCHROME_B5_2"/>
    <property type="match status" value="1"/>
</dbReference>
<dbReference type="Proteomes" id="UP000823941">
    <property type="component" value="Chromosome 5"/>
</dbReference>
<evidence type="ECO:0000256" key="4">
    <source>
        <dbReference type="ARBA" id="ARBA00022692"/>
    </source>
</evidence>
<dbReference type="EMBL" id="JAHIBW010000005">
    <property type="protein sequence ID" value="KAG7311094.1"/>
    <property type="molecule type" value="Genomic_DNA"/>
</dbReference>
<reference evidence="16 17" key="1">
    <citation type="submission" date="2021-06" db="EMBL/GenBank/DDBJ databases">
        <title>A haploid diamondback moth (Plutella xylostella L.) genome assembly resolves 31 chromosomes and identifies a diamide resistance mutation.</title>
        <authorList>
            <person name="Ward C.M."/>
            <person name="Perry K.D."/>
            <person name="Baker G."/>
            <person name="Powis K."/>
            <person name="Heckel D.G."/>
            <person name="Baxter S.W."/>
        </authorList>
    </citation>
    <scope>NUCLEOTIDE SEQUENCE [LARGE SCALE GENOMIC DNA]</scope>
    <source>
        <strain evidence="16 17">LV</strain>
        <tissue evidence="16">Single pupa</tissue>
    </source>
</reference>
<evidence type="ECO:0000256" key="1">
    <source>
        <dbReference type="ARBA" id="ARBA00004131"/>
    </source>
</evidence>
<evidence type="ECO:0000256" key="11">
    <source>
        <dbReference type="ARBA" id="ARBA00037877"/>
    </source>
</evidence>
<feature type="transmembrane region" description="Helical" evidence="14">
    <location>
        <begin position="101"/>
        <end position="120"/>
    </location>
</feature>
<sequence length="122" mass="13281">MAEKTFTRAEVAALGGTCFVIDNVVYDVAAFLDEHPGGHEVLQEARGGDASEQFSDIGHSLDAKELMKKYAIGAVAAAERVERAPRQLHWETEHKQESAGLGWKLPVLLGLLATLLYSYLLA</sequence>
<keyword evidence="8" id="KW-0249">Electron transport</keyword>
<accession>A0ABQ7R1B9</accession>
<name>A0ABQ7R1B9_PLUXY</name>
<feature type="domain" description="Cytochrome b5 heme-binding" evidence="15">
    <location>
        <begin position="19"/>
        <end position="76"/>
    </location>
</feature>
<comment type="subcellular location">
    <subcellularLocation>
        <location evidence="1">Endoplasmic reticulum membrane</location>
        <topology evidence="1">Single-pass membrane protein</topology>
        <orientation evidence="1">Cytoplasmic side</orientation>
    </subcellularLocation>
    <subcellularLocation>
        <location evidence="11">Microsome membrane</location>
        <topology evidence="11">Single-pass membrane protein</topology>
        <orientation evidence="11">Cytoplasmic side</orientation>
    </subcellularLocation>
</comment>
<dbReference type="PANTHER" id="PTHR19359:SF150">
    <property type="entry name" value="CYTOCHROME B5"/>
    <property type="match status" value="1"/>
</dbReference>
<evidence type="ECO:0000256" key="14">
    <source>
        <dbReference type="RuleBase" id="RU362121"/>
    </source>
</evidence>
<keyword evidence="2" id="KW-0813">Transport</keyword>
<protein>
    <recommendedName>
        <fullName evidence="13">Cytochrome b5</fullName>
    </recommendedName>
</protein>
<dbReference type="PROSITE" id="PS00191">
    <property type="entry name" value="CYTOCHROME_B5_1"/>
    <property type="match status" value="1"/>
</dbReference>
<dbReference type="SMART" id="SM01117">
    <property type="entry name" value="Cyt-b5"/>
    <property type="match status" value="1"/>
</dbReference>
<dbReference type="Gene3D" id="3.10.120.10">
    <property type="entry name" value="Cytochrome b5-like heme/steroid binding domain"/>
    <property type="match status" value="1"/>
</dbReference>
<dbReference type="InterPro" id="IPR018506">
    <property type="entry name" value="Cyt_B5_heme-BS"/>
</dbReference>
<evidence type="ECO:0000256" key="9">
    <source>
        <dbReference type="ARBA" id="ARBA00023004"/>
    </source>
</evidence>
<organism evidence="16 17">
    <name type="scientific">Plutella xylostella</name>
    <name type="common">Diamondback moth</name>
    <name type="synonym">Plutella maculipennis</name>
    <dbReference type="NCBI Taxonomy" id="51655"/>
    <lineage>
        <taxon>Eukaryota</taxon>
        <taxon>Metazoa</taxon>
        <taxon>Ecdysozoa</taxon>
        <taxon>Arthropoda</taxon>
        <taxon>Hexapoda</taxon>
        <taxon>Insecta</taxon>
        <taxon>Pterygota</taxon>
        <taxon>Neoptera</taxon>
        <taxon>Endopterygota</taxon>
        <taxon>Lepidoptera</taxon>
        <taxon>Glossata</taxon>
        <taxon>Ditrysia</taxon>
        <taxon>Yponomeutoidea</taxon>
        <taxon>Plutellidae</taxon>
        <taxon>Plutella</taxon>
    </lineage>
</organism>
<evidence type="ECO:0000256" key="5">
    <source>
        <dbReference type="ARBA" id="ARBA00022723"/>
    </source>
</evidence>
<evidence type="ECO:0000256" key="3">
    <source>
        <dbReference type="ARBA" id="ARBA00022617"/>
    </source>
</evidence>
<keyword evidence="4 14" id="KW-0812">Transmembrane</keyword>
<evidence type="ECO:0000256" key="8">
    <source>
        <dbReference type="ARBA" id="ARBA00022982"/>
    </source>
</evidence>
<evidence type="ECO:0000313" key="17">
    <source>
        <dbReference type="Proteomes" id="UP000823941"/>
    </source>
</evidence>
<dbReference type="Pfam" id="PF00173">
    <property type="entry name" value="Cyt-b5"/>
    <property type="match status" value="1"/>
</dbReference>
<keyword evidence="6" id="KW-0256">Endoplasmic reticulum</keyword>
<keyword evidence="7" id="KW-0492">Microsome</keyword>
<comment type="similarity">
    <text evidence="12 14">Belongs to the cytochrome b5 family.</text>
</comment>
<evidence type="ECO:0000313" key="16">
    <source>
        <dbReference type="EMBL" id="KAG7311094.1"/>
    </source>
</evidence>
<evidence type="ECO:0000259" key="15">
    <source>
        <dbReference type="PROSITE" id="PS50255"/>
    </source>
</evidence>
<keyword evidence="17" id="KW-1185">Reference proteome</keyword>
<evidence type="ECO:0000256" key="13">
    <source>
        <dbReference type="ARBA" id="ARBA00039806"/>
    </source>
</evidence>
<dbReference type="SUPFAM" id="SSF55856">
    <property type="entry name" value="Cytochrome b5-like heme/steroid binding domain"/>
    <property type="match status" value="1"/>
</dbReference>
<evidence type="ECO:0000256" key="2">
    <source>
        <dbReference type="ARBA" id="ARBA00022448"/>
    </source>
</evidence>
<proteinExistence type="inferred from homology"/>
<evidence type="ECO:0000256" key="6">
    <source>
        <dbReference type="ARBA" id="ARBA00022824"/>
    </source>
</evidence>